<dbReference type="InterPro" id="IPR026444">
    <property type="entry name" value="Secre_tail"/>
</dbReference>
<dbReference type="OrthoDB" id="5760545at2"/>
<reference evidence="1 2" key="1">
    <citation type="submission" date="2019-07" db="EMBL/GenBank/DDBJ databases">
        <title>Hymenobacter sp. straun FUR1 Genome sequencing and assembly.</title>
        <authorList>
            <person name="Chhetri G."/>
        </authorList>
    </citation>
    <scope>NUCLEOTIDE SEQUENCE [LARGE SCALE GENOMIC DNA]</scope>
    <source>
        <strain evidence="1 2">Fur1</strain>
    </source>
</reference>
<sequence length="752" mass="80112">MQKPLNTHKFSRSLRWRGKFLNTKVGLLLTATLLLLVQGTQTANAQAGFVSDFINISSRVGTNPRVTGKYYTLSNSADPSATRPFQSAFLGTFNRTQPDINSPVTAIDSLFINAEANTRASNGDFVSATQLFYRVRRADLTDEFGSEIPVPLSLASGDVGGNAQWVSARNRTNLITSTTSPGTYLLEVYFLGNATVSKSPTSIVDKKSGGFYTATFEVKLNGVSVVPSSWNATKGSNNWFDAANWSGGQIPNTNTDVTIPYVENGNYPILNRVTGQSNIAQAHNILIGGRPIDDNGDGIADRYAKGATLTLNNAQLRVFGDFQDRNAGFRQGTTSSTNQGSLTFAGTNQTIDAGLTLSSLFIQGGGVKTLTQNIILRGDLTFQLGGGVLVTRTDNTNTYNISFQNTGGQVGQIVGEDNNSYILGVVKSSLGVYNNGQSYRFNNIGIVLSANNQDSNIDADAPGAVTVIRTSGIFNEVGSGVSVRRNYEFQADADPLDFSLAFSYVTADLNGNTADNLQLYRQRTGNSTFEKLGKDTSSPGIVAKDGITGSLNAVFTLGEIVPLPVTLVSFTATPAAQGAALLRWTTASETNNKGFGIERQLGNGQAWESVGYLATGNNATGGTYTYTDKTLANTHDSPVVYYRLRQEDQDGKLNYSPVAVIARSTAAASTALQLSPVPVTGSTISLTFAEANQAGSEVSITNTQGQRLYSYTTQASSEAALSLPVERLAAGVYIVSVRVPGQAVRHARFVKL</sequence>
<dbReference type="AlphaFoldDB" id="A0A558BPM7"/>
<comment type="caution">
    <text evidence="1">The sequence shown here is derived from an EMBL/GenBank/DDBJ whole genome shotgun (WGS) entry which is preliminary data.</text>
</comment>
<accession>A0A558BPM7</accession>
<dbReference type="RefSeq" id="WP_144851378.1">
    <property type="nucleotide sequence ID" value="NZ_VMRJ01000005.1"/>
</dbReference>
<organism evidence="1 2">
    <name type="scientific">Hymenobacter setariae</name>
    <dbReference type="NCBI Taxonomy" id="2594794"/>
    <lineage>
        <taxon>Bacteria</taxon>
        <taxon>Pseudomonadati</taxon>
        <taxon>Bacteroidota</taxon>
        <taxon>Cytophagia</taxon>
        <taxon>Cytophagales</taxon>
        <taxon>Hymenobacteraceae</taxon>
        <taxon>Hymenobacter</taxon>
    </lineage>
</organism>
<dbReference type="EMBL" id="VMRJ01000005">
    <property type="protein sequence ID" value="TVT38474.1"/>
    <property type="molecule type" value="Genomic_DNA"/>
</dbReference>
<keyword evidence="2" id="KW-1185">Reference proteome</keyword>
<gene>
    <name evidence="1" type="ORF">FNT36_19990</name>
</gene>
<dbReference type="NCBIfam" id="TIGR04183">
    <property type="entry name" value="Por_Secre_tail"/>
    <property type="match status" value="1"/>
</dbReference>
<protein>
    <submittedName>
        <fullName evidence="1">T9SS type A sorting domain-containing protein</fullName>
    </submittedName>
</protein>
<dbReference type="Proteomes" id="UP000317624">
    <property type="component" value="Unassembled WGS sequence"/>
</dbReference>
<evidence type="ECO:0000313" key="1">
    <source>
        <dbReference type="EMBL" id="TVT38474.1"/>
    </source>
</evidence>
<name>A0A558BPM7_9BACT</name>
<evidence type="ECO:0000313" key="2">
    <source>
        <dbReference type="Proteomes" id="UP000317624"/>
    </source>
</evidence>
<proteinExistence type="predicted"/>